<keyword evidence="4" id="KW-1185">Reference proteome</keyword>
<dbReference type="OrthoDB" id="422086at2759"/>
<reference evidence="3 4" key="1">
    <citation type="submission" date="2019-03" db="EMBL/GenBank/DDBJ databases">
        <title>The genome sequence of a newly discovered highly antifungal drug resistant Aspergillus species, Aspergillus tanneri NIH 1004.</title>
        <authorList>
            <person name="Mounaud S."/>
            <person name="Singh I."/>
            <person name="Joardar V."/>
            <person name="Pakala S."/>
            <person name="Pakala S."/>
            <person name="Venepally P."/>
            <person name="Hoover J."/>
            <person name="Nierman W."/>
            <person name="Chung J."/>
            <person name="Losada L."/>
        </authorList>
    </citation>
    <scope>NUCLEOTIDE SEQUENCE [LARGE SCALE GENOMIC DNA]</scope>
    <source>
        <strain evidence="3 4">NIH1004</strain>
    </source>
</reference>
<dbReference type="Proteomes" id="UP000308092">
    <property type="component" value="Unassembled WGS sequence"/>
</dbReference>
<dbReference type="RefSeq" id="XP_033429328.1">
    <property type="nucleotide sequence ID" value="XM_033567333.1"/>
</dbReference>
<dbReference type="Proteomes" id="UP000324241">
    <property type="component" value="Unassembled WGS sequence"/>
</dbReference>
<protein>
    <submittedName>
        <fullName evidence="3">Uncharacterized protein</fullName>
    </submittedName>
</protein>
<evidence type="ECO:0000313" key="5">
    <source>
        <dbReference type="Proteomes" id="UP000324241"/>
    </source>
</evidence>
<gene>
    <name evidence="2" type="ORF">ATNIH1004_002647</name>
    <name evidence="3" type="ORF">EYZ11_009127</name>
</gene>
<feature type="compositionally biased region" description="Polar residues" evidence="1">
    <location>
        <begin position="39"/>
        <end position="64"/>
    </location>
</feature>
<evidence type="ECO:0000256" key="1">
    <source>
        <dbReference type="SAM" id="MobiDB-lite"/>
    </source>
</evidence>
<proteinExistence type="predicted"/>
<name>A0A4S3JAU6_9EURO</name>
<organism evidence="3 4">
    <name type="scientific">Aspergillus tanneri</name>
    <dbReference type="NCBI Taxonomy" id="1220188"/>
    <lineage>
        <taxon>Eukaryota</taxon>
        <taxon>Fungi</taxon>
        <taxon>Dikarya</taxon>
        <taxon>Ascomycota</taxon>
        <taxon>Pezizomycotina</taxon>
        <taxon>Eurotiomycetes</taxon>
        <taxon>Eurotiomycetidae</taxon>
        <taxon>Eurotiales</taxon>
        <taxon>Aspergillaceae</taxon>
        <taxon>Aspergillus</taxon>
        <taxon>Aspergillus subgen. Circumdati</taxon>
    </lineage>
</organism>
<evidence type="ECO:0000313" key="2">
    <source>
        <dbReference type="EMBL" id="KAA8649967.1"/>
    </source>
</evidence>
<evidence type="ECO:0000313" key="3">
    <source>
        <dbReference type="EMBL" id="THC91417.1"/>
    </source>
</evidence>
<accession>A0A4S3JAU6</accession>
<feature type="region of interest" description="Disordered" evidence="1">
    <location>
        <begin position="30"/>
        <end position="89"/>
    </location>
</feature>
<dbReference type="VEuPathDB" id="FungiDB:EYZ11_009127"/>
<evidence type="ECO:0000313" key="4">
    <source>
        <dbReference type="Proteomes" id="UP000308092"/>
    </source>
</evidence>
<comment type="caution">
    <text evidence="3">The sequence shown here is derived from an EMBL/GenBank/DDBJ whole genome shotgun (WGS) entry which is preliminary data.</text>
</comment>
<dbReference type="AlphaFoldDB" id="A0A4S3JAU6"/>
<sequence>MYEVMELINGIFHAAFEALMDRKSYGLEESRHAPKMGGSQRSTPFKTSGEQKNPSLSFASTSLSHHPIDHTSPLSHVSDTERSTKMPPVANVDDTAGFMAAARAFKLNPASYTSPVTPIAQEDSNEQVETWKAPEESTGVLPDAADVISVSASNKMRSSRKFPLSSNAFELKLVPANIDTPSVADTTKQKTVGVSNDAVSFAADAGALRESAGEEGYREHLTTFETWGRPVARDKPAARVRTIIIKGLPSAWASPAKVLPFIYGGAIENISVSSSGTALIRFCDPDACQAFYDKYPNGIDLDKSRKLTVFVEMGKDVNVVSSQLSFNLSVGATRVVCAVGVDMDITMAQLAQLASSQNRKVEKILDYYVPDVPRTVTFRFCSIEDAVRFRAAIIRNIEWEQCNVQYTTDPCDAAAGVHVD</sequence>
<dbReference type="EMBL" id="SOSA01000417">
    <property type="protein sequence ID" value="THC91417.1"/>
    <property type="molecule type" value="Genomic_DNA"/>
</dbReference>
<dbReference type="STRING" id="1220188.A0A4S3JAU6"/>
<dbReference type="GeneID" id="54325349"/>
<reference evidence="2 5" key="2">
    <citation type="submission" date="2019-08" db="EMBL/GenBank/DDBJ databases">
        <title>The genome sequence of a newly discovered highly antifungal drug resistant Aspergillus species, Aspergillus tanneri NIH 1004.</title>
        <authorList>
            <person name="Mounaud S."/>
            <person name="Singh I."/>
            <person name="Joardar V."/>
            <person name="Pakala S."/>
            <person name="Pakala S."/>
            <person name="Venepally P."/>
            <person name="Chung J.K."/>
            <person name="Losada L."/>
            <person name="Nierman W.C."/>
        </authorList>
    </citation>
    <scope>NUCLEOTIDE SEQUENCE [LARGE SCALE GENOMIC DNA]</scope>
    <source>
        <strain evidence="2 5">NIH1004</strain>
    </source>
</reference>
<dbReference type="EMBL" id="QUQM01000001">
    <property type="protein sequence ID" value="KAA8649967.1"/>
    <property type="molecule type" value="Genomic_DNA"/>
</dbReference>